<feature type="coiled-coil region" evidence="9">
    <location>
        <begin position="746"/>
        <end position="773"/>
    </location>
</feature>
<keyword evidence="4" id="KW-0963">Cytoplasm</keyword>
<comment type="subcellular location">
    <subcellularLocation>
        <location evidence="2">Cytoplasm</location>
    </subcellularLocation>
    <subcellularLocation>
        <location evidence="1">Endomembrane system</location>
        <topology evidence="1">Peripheral membrane protein</topology>
    </subcellularLocation>
    <subcellularLocation>
        <location evidence="3">Golgi apparatus</location>
    </subcellularLocation>
</comment>
<evidence type="ECO:0000256" key="5">
    <source>
        <dbReference type="ARBA" id="ARBA00022737"/>
    </source>
</evidence>
<dbReference type="SUPFAM" id="SSF48371">
    <property type="entry name" value="ARM repeat"/>
    <property type="match status" value="1"/>
</dbReference>
<dbReference type="Pfam" id="PF18770">
    <property type="entry name" value="Arm_vescicular"/>
    <property type="match status" value="1"/>
</dbReference>
<dbReference type="AlphaFoldDB" id="A0A3Q0KST3"/>
<name>A0A3Q0KST3_SCHMA</name>
<evidence type="ECO:0000256" key="3">
    <source>
        <dbReference type="ARBA" id="ARBA00004555"/>
    </source>
</evidence>
<protein>
    <submittedName>
        <fullName evidence="13">Vesicle docking protein P115, putative</fullName>
    </submittedName>
</protein>
<dbReference type="GO" id="GO:0006886">
    <property type="term" value="P:intracellular protein transport"/>
    <property type="evidence" value="ECO:0007669"/>
    <property type="project" value="InterPro"/>
</dbReference>
<keyword evidence="7 9" id="KW-0175">Coiled coil</keyword>
<dbReference type="InterPro" id="IPR041209">
    <property type="entry name" value="P115_Arm_rpt"/>
</dbReference>
<evidence type="ECO:0000313" key="13">
    <source>
        <dbReference type="WBParaSite" id="Smp_168660.1"/>
    </source>
</evidence>
<dbReference type="GO" id="GO:0045056">
    <property type="term" value="P:transcytosis"/>
    <property type="evidence" value="ECO:0007669"/>
    <property type="project" value="TreeGrafter"/>
</dbReference>
<dbReference type="GO" id="GO:0048280">
    <property type="term" value="P:vesicle fusion with Golgi apparatus"/>
    <property type="evidence" value="ECO:0007669"/>
    <property type="project" value="InterPro"/>
</dbReference>
<dbReference type="GO" id="GO:0006888">
    <property type="term" value="P:endoplasmic reticulum to Golgi vesicle-mediated transport"/>
    <property type="evidence" value="ECO:0007669"/>
    <property type="project" value="TreeGrafter"/>
</dbReference>
<dbReference type="InterPro" id="IPR011989">
    <property type="entry name" value="ARM-like"/>
</dbReference>
<evidence type="ECO:0000259" key="10">
    <source>
        <dbReference type="Pfam" id="PF04869"/>
    </source>
</evidence>
<dbReference type="InterPro" id="IPR006953">
    <property type="entry name" value="Vesicle_Uso1_P115_head"/>
</dbReference>
<dbReference type="GO" id="GO:0000139">
    <property type="term" value="C:Golgi membrane"/>
    <property type="evidence" value="ECO:0007669"/>
    <property type="project" value="InterPro"/>
</dbReference>
<evidence type="ECO:0000256" key="2">
    <source>
        <dbReference type="ARBA" id="ARBA00004496"/>
    </source>
</evidence>
<dbReference type="Gene3D" id="1.25.10.10">
    <property type="entry name" value="Leucine-rich Repeat Variant"/>
    <property type="match status" value="1"/>
</dbReference>
<dbReference type="InterPro" id="IPR024095">
    <property type="entry name" value="Vesicle_P115"/>
</dbReference>
<feature type="domain" description="Vesicle tethering protein Uso1/P115-like head" evidence="10">
    <location>
        <begin position="351"/>
        <end position="643"/>
    </location>
</feature>
<dbReference type="InterPro" id="IPR006955">
    <property type="entry name" value="Uso1_p115_C"/>
</dbReference>
<proteinExistence type="predicted"/>
<accession>A0A3Q0KST3</accession>
<dbReference type="GO" id="GO:0005795">
    <property type="term" value="C:Golgi stack"/>
    <property type="evidence" value="ECO:0007669"/>
    <property type="project" value="TreeGrafter"/>
</dbReference>
<dbReference type="Proteomes" id="UP000008854">
    <property type="component" value="Unassembled WGS sequence"/>
</dbReference>
<keyword evidence="5" id="KW-0677">Repeat</keyword>
<dbReference type="STRING" id="6183.A0A3Q0KST3"/>
<dbReference type="InterPro" id="IPR016024">
    <property type="entry name" value="ARM-type_fold"/>
</dbReference>
<keyword evidence="6" id="KW-0333">Golgi apparatus</keyword>
<feature type="coiled-coil region" evidence="9">
    <location>
        <begin position="681"/>
        <end position="708"/>
    </location>
</feature>
<dbReference type="GO" id="GO:0012507">
    <property type="term" value="C:ER to Golgi transport vesicle membrane"/>
    <property type="evidence" value="ECO:0007669"/>
    <property type="project" value="TreeGrafter"/>
</dbReference>
<dbReference type="InParanoid" id="A0A3Q0KST3"/>
<dbReference type="Pfam" id="PF04869">
    <property type="entry name" value="Uso1_p115_head"/>
    <property type="match status" value="1"/>
</dbReference>
<evidence type="ECO:0000256" key="7">
    <source>
        <dbReference type="ARBA" id="ARBA00023054"/>
    </source>
</evidence>
<sequence length="970" mass="108736">MEIFRKYLGGSTESDEVVGADIVDKLVDRYQSSTRIDDKRDALRALKALSKKYRLEVGTQAMIIFSSVLKTDWEDSDCVCYALEGLYSVMNDEAGEQVEPHELINIPTDLGVQFTEMYMKNTENYQILLSLLDAPESFIRRNAMRLLTVLSINRLKDTQNAVLQCRTGVSKLVDILSDTHEVLRNDVILLLTELTKANANIQKIVAFENAFDWLLKIIYSEGLCDGSVVVEDCLRLLLQLLDGNPSNQVLFVEGNFIQRLSLLFDLYSTDSTQPQLWSAQKVVNAEVAMQVVQTLVAPCNKAQLTRNCQNVVYDCGLLEKLCNIVMVSGVPADVLTKSIYALADSIRGCPRNQEYLANLVTPSEPPQSAVNVLLVSMLNKHQSVVVRVAALYCFQCYLASNHQAQNAIVMTLLPKPNDVPQLGVSAGQLLCGGLFSSDSSAWFSSVALLHCIHDNVQLKEELLRVHLSPKEGAPPVTLFHQCFMWQQQCNHFQTRMGLLQLLCTWFTNCSEAVRCFLNPSSSTGNDRTESVNRSSYLWTLIAEACAVDNDENEALVHGLTTLLVCICVMYNPGNVNGFEKSTLYNALEKRIGIDMILERLSQISKAESFITATKKPQISVQSTDDLIFDYTFTRLFKRLEYEVMHTFQSDSSINGVRSCTSFGNNHQNSKPVDPTITTLSQQKYDEKLARQENEIAMLRNRISVLESELNTCRSTINGNTPTDTKRNNMINEGELQKLTITDNITIQNLEQKCSMLEKERDNLRGEHEDLLLLLNDQDVKIMKLCKLVRELGGHIPNDIGLGNVIDSQVTDNHHNQLSEENTNQSLSTFRTIPSTLPLDTLQCPANFSFTTSELTLSSNSISTSTPSSYCVYNNNNNDNNNNNNNLLHTSPPPLLSHTNSAQNVIMSTTTPTTNQYYYPQGYFNAVTQNYPCSQSSNSVIFYSTNNYPIISSNSFNNDHLNSYTNTTIFQ</sequence>
<dbReference type="FunCoup" id="A0A3Q0KST3">
    <property type="interactions" value="2218"/>
</dbReference>
<evidence type="ECO:0000256" key="8">
    <source>
        <dbReference type="ARBA" id="ARBA00023136"/>
    </source>
</evidence>
<dbReference type="Pfam" id="PF04871">
    <property type="entry name" value="Uso1_p115_C"/>
    <property type="match status" value="1"/>
</dbReference>
<dbReference type="GO" id="GO:0048211">
    <property type="term" value="P:Golgi vesicle docking"/>
    <property type="evidence" value="ECO:0007669"/>
    <property type="project" value="TreeGrafter"/>
</dbReference>
<dbReference type="PANTHER" id="PTHR10013:SF0">
    <property type="entry name" value="GENERAL VESICULAR TRANSPORT FACTOR P115"/>
    <property type="match status" value="1"/>
</dbReference>
<feature type="domain" description="Uso1/p115-like vesicle tethering protein C-terminal" evidence="11">
    <location>
        <begin position="687"/>
        <end position="795"/>
    </location>
</feature>
<dbReference type="GO" id="GO:0005783">
    <property type="term" value="C:endoplasmic reticulum"/>
    <property type="evidence" value="ECO:0007669"/>
    <property type="project" value="TreeGrafter"/>
</dbReference>
<evidence type="ECO:0000256" key="4">
    <source>
        <dbReference type="ARBA" id="ARBA00022490"/>
    </source>
</evidence>
<evidence type="ECO:0000256" key="6">
    <source>
        <dbReference type="ARBA" id="ARBA00023034"/>
    </source>
</evidence>
<keyword evidence="12" id="KW-1185">Reference proteome</keyword>
<organism evidence="12 13">
    <name type="scientific">Schistosoma mansoni</name>
    <name type="common">Blood fluke</name>
    <dbReference type="NCBI Taxonomy" id="6183"/>
    <lineage>
        <taxon>Eukaryota</taxon>
        <taxon>Metazoa</taxon>
        <taxon>Spiralia</taxon>
        <taxon>Lophotrochozoa</taxon>
        <taxon>Platyhelminthes</taxon>
        <taxon>Trematoda</taxon>
        <taxon>Digenea</taxon>
        <taxon>Strigeidida</taxon>
        <taxon>Schistosomatoidea</taxon>
        <taxon>Schistosomatidae</taxon>
        <taxon>Schistosoma</taxon>
    </lineage>
</organism>
<dbReference type="WBParaSite" id="Smp_168660.1">
    <property type="protein sequence ID" value="Smp_168660.1"/>
    <property type="gene ID" value="Smp_168660"/>
</dbReference>
<reference evidence="13" key="2">
    <citation type="submission" date="2018-12" db="UniProtKB">
        <authorList>
            <consortium name="WormBaseParasite"/>
        </authorList>
    </citation>
    <scope>IDENTIFICATION</scope>
    <source>
        <strain evidence="13">Puerto Rican</strain>
    </source>
</reference>
<evidence type="ECO:0000256" key="1">
    <source>
        <dbReference type="ARBA" id="ARBA00004184"/>
    </source>
</evidence>
<dbReference type="PANTHER" id="PTHR10013">
    <property type="entry name" value="GENERAL VESICULAR TRANSPORT FACTOR P115"/>
    <property type="match status" value="1"/>
</dbReference>
<evidence type="ECO:0000259" key="11">
    <source>
        <dbReference type="Pfam" id="PF04871"/>
    </source>
</evidence>
<reference evidence="12" key="1">
    <citation type="journal article" date="2012" name="PLoS Negl. Trop. Dis.">
        <title>A systematically improved high quality genome and transcriptome of the human blood fluke Schistosoma mansoni.</title>
        <authorList>
            <person name="Protasio A.V."/>
            <person name="Tsai I.J."/>
            <person name="Babbage A."/>
            <person name="Nichol S."/>
            <person name="Hunt M."/>
            <person name="Aslett M.A."/>
            <person name="De Silva N."/>
            <person name="Velarde G.S."/>
            <person name="Anderson T.J."/>
            <person name="Clark R.C."/>
            <person name="Davidson C."/>
            <person name="Dillon G.P."/>
            <person name="Holroyd N.E."/>
            <person name="LoVerde P.T."/>
            <person name="Lloyd C."/>
            <person name="McQuillan J."/>
            <person name="Oliveira G."/>
            <person name="Otto T.D."/>
            <person name="Parker-Manuel S.J."/>
            <person name="Quail M.A."/>
            <person name="Wilson R.A."/>
            <person name="Zerlotini A."/>
            <person name="Dunne D.W."/>
            <person name="Berriman M."/>
        </authorList>
    </citation>
    <scope>NUCLEOTIDE SEQUENCE [LARGE SCALE GENOMIC DNA]</scope>
    <source>
        <strain evidence="12">Puerto Rican</strain>
    </source>
</reference>
<evidence type="ECO:0000256" key="9">
    <source>
        <dbReference type="SAM" id="Coils"/>
    </source>
</evidence>
<keyword evidence="8" id="KW-0472">Membrane</keyword>
<evidence type="ECO:0000313" key="12">
    <source>
        <dbReference type="Proteomes" id="UP000008854"/>
    </source>
</evidence>